<evidence type="ECO:0000313" key="2">
    <source>
        <dbReference type="EMBL" id="CEJ94519.1"/>
    </source>
</evidence>
<feature type="region of interest" description="Disordered" evidence="1">
    <location>
        <begin position="417"/>
        <end position="436"/>
    </location>
</feature>
<feature type="region of interest" description="Disordered" evidence="1">
    <location>
        <begin position="499"/>
        <end position="649"/>
    </location>
</feature>
<dbReference type="OrthoDB" id="4070583at2759"/>
<accession>A0A0A1THS8</accession>
<dbReference type="Pfam" id="PF12757">
    <property type="entry name" value="Eisosome1"/>
    <property type="match status" value="1"/>
</dbReference>
<feature type="compositionally biased region" description="Basic residues" evidence="1">
    <location>
        <begin position="347"/>
        <end position="357"/>
    </location>
</feature>
<feature type="compositionally biased region" description="Polar residues" evidence="1">
    <location>
        <begin position="424"/>
        <end position="435"/>
    </location>
</feature>
<feature type="region of interest" description="Disordered" evidence="1">
    <location>
        <begin position="337"/>
        <end position="357"/>
    </location>
</feature>
<feature type="region of interest" description="Disordered" evidence="1">
    <location>
        <begin position="443"/>
        <end position="466"/>
    </location>
</feature>
<dbReference type="STRING" id="1531966.A0A0A1THS8"/>
<feature type="compositionally biased region" description="Low complexity" evidence="1">
    <location>
        <begin position="178"/>
        <end position="203"/>
    </location>
</feature>
<name>A0A0A1THS8_9HYPO</name>
<feature type="region of interest" description="Disordered" evidence="1">
    <location>
        <begin position="102"/>
        <end position="216"/>
    </location>
</feature>
<proteinExistence type="predicted"/>
<protein>
    <recommendedName>
        <fullName evidence="4">Eisosome protein 1 protein</fullName>
    </recommendedName>
</protein>
<dbReference type="AlphaFoldDB" id="A0A0A1THS8"/>
<evidence type="ECO:0000256" key="1">
    <source>
        <dbReference type="SAM" id="MobiDB-lite"/>
    </source>
</evidence>
<feature type="compositionally biased region" description="Basic and acidic residues" evidence="1">
    <location>
        <begin position="730"/>
        <end position="743"/>
    </location>
</feature>
<dbReference type="Proteomes" id="UP000039046">
    <property type="component" value="Unassembled WGS sequence"/>
</dbReference>
<feature type="compositionally biased region" description="Acidic residues" evidence="1">
    <location>
        <begin position="707"/>
        <end position="718"/>
    </location>
</feature>
<feature type="compositionally biased region" description="Basic and acidic residues" evidence="1">
    <location>
        <begin position="499"/>
        <end position="579"/>
    </location>
</feature>
<feature type="region of interest" description="Disordered" evidence="1">
    <location>
        <begin position="1"/>
        <end position="70"/>
    </location>
</feature>
<feature type="compositionally biased region" description="Low complexity" evidence="1">
    <location>
        <begin position="24"/>
        <end position="43"/>
    </location>
</feature>
<sequence>MTKSAVSSGRLKYAQPQDLPSYPSAGLSSGDAAASAAASLGWANQKSPEPWRPDKATSASAAAALAKDATAPAVRDIPAAPAAASTGASKAALLAVGSASAALKASPLTPEKKEKSNKHQKWGSSAATQAFNANRPASVEPASLAPGSSAATQAFQNNRNSVVRTPEPPVTPSRGDRSLAAAKGAMSSSKKPHAPASPASQSLENRRLEEAAASSALNGAALAHRNSLMVKAPIEETGAVPVTTMTRNMFTSHPPVKPEVDEKTNTDRLHQTAVEMARKMYSQQQKAMEQAKENQGEDSTTPYAGSYLNLQDAAFKQAHERLAKLHDEHQQGREFQEYYGNTTSTSPRRKFSIANKLRRHTSIDSDDLEDDRERSNKIREQMSMFSSKLSQVDKEKRDKDREALLAAAQRNVKARLQGMDEKASLQTGKRNSTRLTDFELKAQQAAQARHETRGETKGKINIGGGKFMDADEINAIAAKKMQPLLDDINEKAETERARLEALKQAEDARKEELERQKARERQEKDEIRKQKEQEKHAERMKKQQAKEEEHARKEQEKAKKNQEKQEEKARKEAAKEEKRKSKMLAHPPAAVASTPAVEHNEPHEAEEEDDEHTAETTTVGESIAHTEGAESGRQMFVDSTPKSKSKVTRWLSKRFSRTISVSEKEGNEKRRSIFGSPKTTNTVAVVVPETEEAHPVAEAEVPVAHNEDEDEDETEDDFSPALETPVLDTDVDHAATVDHETDSRGVSPITPAQEADKKLEAPASTEHETQEADGDKDTKEAEEHGLEPPKTEEAVGRSSFSSSRRSHFKEEV</sequence>
<evidence type="ECO:0000313" key="3">
    <source>
        <dbReference type="Proteomes" id="UP000039046"/>
    </source>
</evidence>
<dbReference type="EMBL" id="CDHN01000007">
    <property type="protein sequence ID" value="CEJ94519.1"/>
    <property type="molecule type" value="Genomic_DNA"/>
</dbReference>
<feature type="compositionally biased region" description="Basic and acidic residues" evidence="1">
    <location>
        <begin position="448"/>
        <end position="458"/>
    </location>
</feature>
<feature type="compositionally biased region" description="Polar residues" evidence="1">
    <location>
        <begin position="122"/>
        <end position="132"/>
    </location>
</feature>
<dbReference type="GO" id="GO:0070941">
    <property type="term" value="P:eisosome assembly"/>
    <property type="evidence" value="ECO:0007669"/>
    <property type="project" value="TreeGrafter"/>
</dbReference>
<organism evidence="2 3">
    <name type="scientific">[Torrubiella] hemipterigena</name>
    <dbReference type="NCBI Taxonomy" id="1531966"/>
    <lineage>
        <taxon>Eukaryota</taxon>
        <taxon>Fungi</taxon>
        <taxon>Dikarya</taxon>
        <taxon>Ascomycota</taxon>
        <taxon>Pezizomycotina</taxon>
        <taxon>Sordariomycetes</taxon>
        <taxon>Hypocreomycetidae</taxon>
        <taxon>Hypocreales</taxon>
        <taxon>Clavicipitaceae</taxon>
        <taxon>Clavicipitaceae incertae sedis</taxon>
        <taxon>'Torrubiella' clade</taxon>
    </lineage>
</organism>
<evidence type="ECO:0008006" key="4">
    <source>
        <dbReference type="Google" id="ProtNLM"/>
    </source>
</evidence>
<feature type="compositionally biased region" description="Low complexity" evidence="1">
    <location>
        <begin position="56"/>
        <end position="70"/>
    </location>
</feature>
<keyword evidence="3" id="KW-1185">Reference proteome</keyword>
<dbReference type="PANTHER" id="PTHR28298">
    <property type="entry name" value="EISOSOME PROTEIN 1"/>
    <property type="match status" value="1"/>
</dbReference>
<feature type="compositionally biased region" description="Polar residues" evidence="1">
    <location>
        <begin position="149"/>
        <end position="163"/>
    </location>
</feature>
<dbReference type="PANTHER" id="PTHR28298:SF1">
    <property type="entry name" value="EISOSOME PROTEIN 1"/>
    <property type="match status" value="1"/>
</dbReference>
<dbReference type="HOGENOM" id="CLU_009741_1_0_1"/>
<dbReference type="InterPro" id="IPR024527">
    <property type="entry name" value="Eisosome1"/>
</dbReference>
<feature type="compositionally biased region" description="Basic and acidic residues" evidence="1">
    <location>
        <begin position="754"/>
        <end position="795"/>
    </location>
</feature>
<feature type="region of interest" description="Disordered" evidence="1">
    <location>
        <begin position="692"/>
        <end position="812"/>
    </location>
</feature>
<reference evidence="2 3" key="1">
    <citation type="journal article" date="2015" name="Genome Announc.">
        <title>Draft Genome Sequence and Gene Annotation of the Entomopathogenic Fungus Verticillium hemipterigenum.</title>
        <authorList>
            <person name="Horn F."/>
            <person name="Habel A."/>
            <person name="Scharf D.H."/>
            <person name="Dworschak J."/>
            <person name="Brakhage A.A."/>
            <person name="Guthke R."/>
            <person name="Hertweck C."/>
            <person name="Linde J."/>
        </authorList>
    </citation>
    <scope>NUCLEOTIDE SEQUENCE [LARGE SCALE GENOMIC DNA]</scope>
</reference>
<gene>
    <name evidence="2" type="ORF">VHEMI10043</name>
</gene>